<keyword evidence="2" id="KW-1185">Reference proteome</keyword>
<comment type="caution">
    <text evidence="1">The sequence shown here is derived from an EMBL/GenBank/DDBJ whole genome shotgun (WGS) entry which is preliminary data.</text>
</comment>
<dbReference type="InterPro" id="IPR031367">
    <property type="entry name" value="CCDC24"/>
</dbReference>
<dbReference type="PANTHER" id="PTHR28601">
    <property type="entry name" value="COILED-COIL DOMAIN-CONTAINING PROTEIN 24"/>
    <property type="match status" value="1"/>
</dbReference>
<organism evidence="1 2">
    <name type="scientific">Haematococcus lacustris</name>
    <name type="common">Green alga</name>
    <name type="synonym">Haematococcus pluvialis</name>
    <dbReference type="NCBI Taxonomy" id="44745"/>
    <lineage>
        <taxon>Eukaryota</taxon>
        <taxon>Viridiplantae</taxon>
        <taxon>Chlorophyta</taxon>
        <taxon>core chlorophytes</taxon>
        <taxon>Chlorophyceae</taxon>
        <taxon>CS clade</taxon>
        <taxon>Chlamydomonadales</taxon>
        <taxon>Haematococcaceae</taxon>
        <taxon>Haematococcus</taxon>
    </lineage>
</organism>
<evidence type="ECO:0000313" key="2">
    <source>
        <dbReference type="Proteomes" id="UP000485058"/>
    </source>
</evidence>
<name>A0A699YIH2_HAELA</name>
<reference evidence="1 2" key="1">
    <citation type="submission" date="2020-02" db="EMBL/GenBank/DDBJ databases">
        <title>Draft genome sequence of Haematococcus lacustris strain NIES-144.</title>
        <authorList>
            <person name="Morimoto D."/>
            <person name="Nakagawa S."/>
            <person name="Yoshida T."/>
            <person name="Sawayama S."/>
        </authorList>
    </citation>
    <scope>NUCLEOTIDE SEQUENCE [LARGE SCALE GENOMIC DNA]</scope>
    <source>
        <strain evidence="1 2">NIES-144</strain>
    </source>
</reference>
<evidence type="ECO:0000313" key="1">
    <source>
        <dbReference type="EMBL" id="GFH09997.1"/>
    </source>
</evidence>
<dbReference type="EMBL" id="BLLF01000279">
    <property type="protein sequence ID" value="GFH09997.1"/>
    <property type="molecule type" value="Genomic_DNA"/>
</dbReference>
<dbReference type="Proteomes" id="UP000485058">
    <property type="component" value="Unassembled WGS sequence"/>
</dbReference>
<accession>A0A699YIH2</accession>
<dbReference type="PANTHER" id="PTHR28601:SF1">
    <property type="entry name" value="COILED-COIL DOMAIN-CONTAINING PROTEIN 24"/>
    <property type="match status" value="1"/>
</dbReference>
<dbReference type="Pfam" id="PF15669">
    <property type="entry name" value="CCDC24"/>
    <property type="match status" value="1"/>
</dbReference>
<gene>
    <name evidence="1" type="ORF">HaLaN_05236</name>
</gene>
<sequence>METSPASNLRVVQQLVWTALCEHLKRAEQDEGRINVFELESVSASLREALQEEQALLLEDIAFLTELLDQETDTQMQLQVAPPSTALLKEYSSKLHGVVLREEARVEHEAKALKSSTPSDCMAYFASAVEVDELGCGWKAKFESKLEQIGDFFSLPMKDDRDRYTSMLAEAYLVCLLYTVLSLMARQEGDVEEDYEVVKTRMDECVRLQPKNPMLINDFKQAIDLAEKDVAGKQLNCEGLDPKEQRNYLLAFCHHQLGSLQHRNKELDAAYESYTKAVSYADGDFVNLADCHFSLCILTLLRSKRVETLEKPGVLLQGMRHYKAGILAEKQVLRYLPFVTTDVSRQLAKELLKKFAKERSSS</sequence>
<feature type="non-terminal residue" evidence="1">
    <location>
        <position position="1"/>
    </location>
</feature>
<protein>
    <submittedName>
        <fullName evidence="1">Uncharacterized protein</fullName>
    </submittedName>
</protein>
<proteinExistence type="predicted"/>
<dbReference type="AlphaFoldDB" id="A0A699YIH2"/>